<dbReference type="EMBL" id="SLXQ01000015">
    <property type="protein sequence ID" value="TCP45838.1"/>
    <property type="molecule type" value="Genomic_DNA"/>
</dbReference>
<reference evidence="2 3" key="1">
    <citation type="submission" date="2019-03" db="EMBL/GenBank/DDBJ databases">
        <title>Genomic Encyclopedia of Type Strains, Phase IV (KMG-IV): sequencing the most valuable type-strain genomes for metagenomic binning, comparative biology and taxonomic classification.</title>
        <authorList>
            <person name="Goeker M."/>
        </authorList>
    </citation>
    <scope>NUCLEOTIDE SEQUENCE [LARGE SCALE GENOMIC DNA]</scope>
    <source>
        <strain evidence="2 3">DSM 45765</strain>
    </source>
</reference>
<dbReference type="EMBL" id="SLXQ01000023">
    <property type="protein sequence ID" value="TCP42659.1"/>
    <property type="molecule type" value="Genomic_DNA"/>
</dbReference>
<dbReference type="Proteomes" id="UP000294911">
    <property type="component" value="Unassembled WGS sequence"/>
</dbReference>
<organism evidence="2 3">
    <name type="scientific">Tamaricihabitans halophyticus</name>
    <dbReference type="NCBI Taxonomy" id="1262583"/>
    <lineage>
        <taxon>Bacteria</taxon>
        <taxon>Bacillati</taxon>
        <taxon>Actinomycetota</taxon>
        <taxon>Actinomycetes</taxon>
        <taxon>Pseudonocardiales</taxon>
        <taxon>Pseudonocardiaceae</taxon>
        <taxon>Tamaricihabitans</taxon>
    </lineage>
</organism>
<sequence>MELSSGGFHGVLVVGFVAEHGVEDVAA</sequence>
<accession>A0A4R2QCF2</accession>
<keyword evidence="3" id="KW-1185">Reference proteome</keyword>
<comment type="caution">
    <text evidence="2">The sequence shown here is derived from an EMBL/GenBank/DDBJ whole genome shotgun (WGS) entry which is preliminary data.</text>
</comment>
<dbReference type="AlphaFoldDB" id="A0A4R2QCF2"/>
<evidence type="ECO:0000313" key="1">
    <source>
        <dbReference type="EMBL" id="TCP42659.1"/>
    </source>
</evidence>
<evidence type="ECO:0000313" key="3">
    <source>
        <dbReference type="Proteomes" id="UP000294911"/>
    </source>
</evidence>
<protein>
    <submittedName>
        <fullName evidence="2">Uncharacterized protein</fullName>
    </submittedName>
</protein>
<proteinExistence type="predicted"/>
<evidence type="ECO:0000313" key="2">
    <source>
        <dbReference type="EMBL" id="TCP45838.1"/>
    </source>
</evidence>
<feature type="non-terminal residue" evidence="2">
    <location>
        <position position="27"/>
    </location>
</feature>
<gene>
    <name evidence="2" type="ORF">EV191_115118</name>
    <name evidence="1" type="ORF">EV191_12359</name>
</gene>
<name>A0A4R2QCF2_9PSEU</name>